<comment type="caution">
    <text evidence="2">The sequence shown here is derived from an EMBL/GenBank/DDBJ whole genome shotgun (WGS) entry which is preliminary data.</text>
</comment>
<gene>
    <name evidence="2" type="ORF">JG688_00016129</name>
</gene>
<feature type="compositionally biased region" description="Polar residues" evidence="1">
    <location>
        <begin position="134"/>
        <end position="144"/>
    </location>
</feature>
<reference evidence="2" key="1">
    <citation type="submission" date="2021-01" db="EMBL/GenBank/DDBJ databases">
        <title>Phytophthora aleatoria, a newly-described species from Pinus radiata is distinct from Phytophthora cactorum isolates based on comparative genomics.</title>
        <authorList>
            <person name="Mcdougal R."/>
            <person name="Panda P."/>
            <person name="Williams N."/>
            <person name="Studholme D.J."/>
        </authorList>
    </citation>
    <scope>NUCLEOTIDE SEQUENCE</scope>
    <source>
        <strain evidence="2">NZFS 4037</strain>
    </source>
</reference>
<sequence>MEIPYRQNIYSPLAICAWRFPESTKLLLNVFGVVHASSLAKALDHAPQDLVHATINLYTYGFTKLFEAIRENNYAPSLVSQTRGILSHDSAGYIRLIRQVIENAIVVTWARQQGHGSYSSRRPDYRGRPGATNRGHQSAHSSTVPPEILAKVTKRDNQLICLRFQTKRVVTFQAARTSTSL</sequence>
<dbReference type="Proteomes" id="UP000709295">
    <property type="component" value="Unassembled WGS sequence"/>
</dbReference>
<accession>A0A8J5M2A9</accession>
<evidence type="ECO:0000313" key="3">
    <source>
        <dbReference type="Proteomes" id="UP000709295"/>
    </source>
</evidence>
<dbReference type="AlphaFoldDB" id="A0A8J5M2A9"/>
<dbReference type="EMBL" id="JAENGY010001913">
    <property type="protein sequence ID" value="KAG6946276.1"/>
    <property type="molecule type" value="Genomic_DNA"/>
</dbReference>
<evidence type="ECO:0000256" key="1">
    <source>
        <dbReference type="SAM" id="MobiDB-lite"/>
    </source>
</evidence>
<name>A0A8J5M2A9_9STRA</name>
<evidence type="ECO:0000313" key="2">
    <source>
        <dbReference type="EMBL" id="KAG6946276.1"/>
    </source>
</evidence>
<protein>
    <submittedName>
        <fullName evidence="2">Uncharacterized protein</fullName>
    </submittedName>
</protein>
<proteinExistence type="predicted"/>
<feature type="region of interest" description="Disordered" evidence="1">
    <location>
        <begin position="115"/>
        <end position="146"/>
    </location>
</feature>
<keyword evidence="3" id="KW-1185">Reference proteome</keyword>
<organism evidence="2 3">
    <name type="scientific">Phytophthora aleatoria</name>
    <dbReference type="NCBI Taxonomy" id="2496075"/>
    <lineage>
        <taxon>Eukaryota</taxon>
        <taxon>Sar</taxon>
        <taxon>Stramenopiles</taxon>
        <taxon>Oomycota</taxon>
        <taxon>Peronosporomycetes</taxon>
        <taxon>Peronosporales</taxon>
        <taxon>Peronosporaceae</taxon>
        <taxon>Phytophthora</taxon>
    </lineage>
</organism>